<dbReference type="RefSeq" id="WP_344917968.1">
    <property type="nucleotide sequence ID" value="NZ_BAABAQ010000003.1"/>
</dbReference>
<feature type="chain" id="PRO_5047084029" description="SH3 domain-containing protein" evidence="1">
    <location>
        <begin position="28"/>
        <end position="127"/>
    </location>
</feature>
<evidence type="ECO:0008006" key="4">
    <source>
        <dbReference type="Google" id="ProtNLM"/>
    </source>
</evidence>
<gene>
    <name evidence="2" type="ORF">GCM10022252_25180</name>
</gene>
<sequence>MKKSLVFAVATLAVAAGMATAAVPAQAAPVSSAFTLSAVPAVDAVVIADGVRLRSSPGGSTVIGYLYYGDYGRILNPTSTNGWCNFRLGARSASGLPSGTTGWVSCTYLAREDGRKFDGPAVDTLRE</sequence>
<evidence type="ECO:0000313" key="3">
    <source>
        <dbReference type="Proteomes" id="UP001501251"/>
    </source>
</evidence>
<dbReference type="EMBL" id="BAABAQ010000003">
    <property type="protein sequence ID" value="GAA4189004.1"/>
    <property type="molecule type" value="Genomic_DNA"/>
</dbReference>
<reference evidence="3" key="1">
    <citation type="journal article" date="2019" name="Int. J. Syst. Evol. Microbiol.">
        <title>The Global Catalogue of Microorganisms (GCM) 10K type strain sequencing project: providing services to taxonomists for standard genome sequencing and annotation.</title>
        <authorList>
            <consortium name="The Broad Institute Genomics Platform"/>
            <consortium name="The Broad Institute Genome Sequencing Center for Infectious Disease"/>
            <person name="Wu L."/>
            <person name="Ma J."/>
        </authorList>
    </citation>
    <scope>NUCLEOTIDE SEQUENCE [LARGE SCALE GENOMIC DNA]</scope>
    <source>
        <strain evidence="3">JCM 17388</strain>
    </source>
</reference>
<name>A0ABP8ARX0_9ACTN</name>
<accession>A0ABP8ARX0</accession>
<keyword evidence="3" id="KW-1185">Reference proteome</keyword>
<comment type="caution">
    <text evidence="2">The sequence shown here is derived from an EMBL/GenBank/DDBJ whole genome shotgun (WGS) entry which is preliminary data.</text>
</comment>
<evidence type="ECO:0000313" key="2">
    <source>
        <dbReference type="EMBL" id="GAA4189004.1"/>
    </source>
</evidence>
<keyword evidence="1" id="KW-0732">Signal</keyword>
<evidence type="ECO:0000256" key="1">
    <source>
        <dbReference type="SAM" id="SignalP"/>
    </source>
</evidence>
<feature type="signal peptide" evidence="1">
    <location>
        <begin position="1"/>
        <end position="27"/>
    </location>
</feature>
<dbReference type="Gene3D" id="2.30.30.40">
    <property type="entry name" value="SH3 Domains"/>
    <property type="match status" value="1"/>
</dbReference>
<protein>
    <recommendedName>
        <fullName evidence="4">SH3 domain-containing protein</fullName>
    </recommendedName>
</protein>
<proteinExistence type="predicted"/>
<organism evidence="2 3">
    <name type="scientific">Streptosporangium oxazolinicum</name>
    <dbReference type="NCBI Taxonomy" id="909287"/>
    <lineage>
        <taxon>Bacteria</taxon>
        <taxon>Bacillati</taxon>
        <taxon>Actinomycetota</taxon>
        <taxon>Actinomycetes</taxon>
        <taxon>Streptosporangiales</taxon>
        <taxon>Streptosporangiaceae</taxon>
        <taxon>Streptosporangium</taxon>
    </lineage>
</organism>
<dbReference type="Proteomes" id="UP001501251">
    <property type="component" value="Unassembled WGS sequence"/>
</dbReference>